<organism evidence="1 2">
    <name type="scientific">Neogobius melanostomus</name>
    <name type="common">round goby</name>
    <dbReference type="NCBI Taxonomy" id="47308"/>
    <lineage>
        <taxon>Eukaryota</taxon>
        <taxon>Metazoa</taxon>
        <taxon>Chordata</taxon>
        <taxon>Craniata</taxon>
        <taxon>Vertebrata</taxon>
        <taxon>Euteleostomi</taxon>
        <taxon>Actinopterygii</taxon>
        <taxon>Neopterygii</taxon>
        <taxon>Teleostei</taxon>
        <taxon>Neoteleostei</taxon>
        <taxon>Acanthomorphata</taxon>
        <taxon>Gobiaria</taxon>
        <taxon>Gobiiformes</taxon>
        <taxon>Gobioidei</taxon>
        <taxon>Gobiidae</taxon>
        <taxon>Benthophilinae</taxon>
        <taxon>Neogobiini</taxon>
        <taxon>Neogobius</taxon>
    </lineage>
</organism>
<evidence type="ECO:0000313" key="2">
    <source>
        <dbReference type="Proteomes" id="UP000694523"/>
    </source>
</evidence>
<dbReference type="Ensembl" id="ENSNMLT00000039458.1">
    <property type="protein sequence ID" value="ENSNMLP00000035426.1"/>
    <property type="gene ID" value="ENSNMLG00000021990.1"/>
</dbReference>
<dbReference type="PANTHER" id="PTHR47326">
    <property type="entry name" value="TRANSPOSABLE ELEMENT TC3 TRANSPOSASE-LIKE PROTEIN"/>
    <property type="match status" value="1"/>
</dbReference>
<dbReference type="GO" id="GO:0003676">
    <property type="term" value="F:nucleic acid binding"/>
    <property type="evidence" value="ECO:0007669"/>
    <property type="project" value="InterPro"/>
</dbReference>
<protein>
    <recommendedName>
        <fullName evidence="3">DUF4817 domain-containing protein</fullName>
    </recommendedName>
</protein>
<accession>A0A8C6WVP8</accession>
<dbReference type="AlphaFoldDB" id="A0A8C6WVP8"/>
<proteinExistence type="predicted"/>
<dbReference type="InterPro" id="IPR036397">
    <property type="entry name" value="RNaseH_sf"/>
</dbReference>
<reference evidence="1" key="2">
    <citation type="submission" date="2025-09" db="UniProtKB">
        <authorList>
            <consortium name="Ensembl"/>
        </authorList>
    </citation>
    <scope>IDENTIFICATION</scope>
</reference>
<dbReference type="Gene3D" id="3.30.420.10">
    <property type="entry name" value="Ribonuclease H-like superfamily/Ribonuclease H"/>
    <property type="match status" value="1"/>
</dbReference>
<sequence>FYLYLSKNIFVFAVDTYLSNGLSVIAVQRAFRRHFELPREETWDVSKRKKGPTRSVTTPENVERVRRSLLQCPRRSARKHAIALGMSARSLRRIVHDELHFNPYKMILAQQQLAESDYYVTRQRSCEELVDTLPKDALVFFSDEAHFHLSGSVIKENMRYWSETNPREHHEGPLHSDCHRVVCHFKSRGHRSLLFSGKRSGCNREFRQLLMIPESFSGRLISLGGDVNWSARSPDLAPCDYFLWGYLKSLVYKDRPQTLDDLVDQNFRNRLNQCIDNGGRHLKDILSKLWTIKPPMLYDRQK</sequence>
<name>A0A8C6WVP8_9GOBI</name>
<keyword evidence="2" id="KW-1185">Reference proteome</keyword>
<reference evidence="1" key="1">
    <citation type="submission" date="2025-08" db="UniProtKB">
        <authorList>
            <consortium name="Ensembl"/>
        </authorList>
    </citation>
    <scope>IDENTIFICATION</scope>
</reference>
<dbReference type="PANTHER" id="PTHR47326:SF1">
    <property type="entry name" value="HTH PSQ-TYPE DOMAIN-CONTAINING PROTEIN"/>
    <property type="match status" value="1"/>
</dbReference>
<evidence type="ECO:0008006" key="3">
    <source>
        <dbReference type="Google" id="ProtNLM"/>
    </source>
</evidence>
<evidence type="ECO:0000313" key="1">
    <source>
        <dbReference type="Ensembl" id="ENSNMLP00000035426.1"/>
    </source>
</evidence>
<dbReference type="Proteomes" id="UP000694523">
    <property type="component" value="Unplaced"/>
</dbReference>